<feature type="transmembrane region" description="Helical" evidence="1">
    <location>
        <begin position="115"/>
        <end position="141"/>
    </location>
</feature>
<feature type="transmembrane region" description="Helical" evidence="1">
    <location>
        <begin position="45"/>
        <end position="69"/>
    </location>
</feature>
<keyword evidence="1" id="KW-0472">Membrane</keyword>
<proteinExistence type="predicted"/>
<evidence type="ECO:0000313" key="3">
    <source>
        <dbReference type="Proteomes" id="UP000323426"/>
    </source>
</evidence>
<keyword evidence="3" id="KW-1185">Reference proteome</keyword>
<keyword evidence="1" id="KW-0812">Transmembrane</keyword>
<protein>
    <submittedName>
        <fullName evidence="2">Uncharacterized protein</fullName>
    </submittedName>
</protein>
<keyword evidence="1" id="KW-1133">Transmembrane helix</keyword>
<feature type="transmembrane region" description="Helical" evidence="1">
    <location>
        <begin position="90"/>
        <end position="109"/>
    </location>
</feature>
<dbReference type="Proteomes" id="UP000323426">
    <property type="component" value="Unassembled WGS sequence"/>
</dbReference>
<sequence>MKHQKIIETIGATTSLSIGLPMGIAAMVLFALYSVMITGESMFLFGWFFSNTYSTLALLMAFIIILYFAGKMLARDIYAKKDRIRVTFKYSILVNSIIWPAFFVVHLITKKVFDLGFGVITPLTLAVISILFTPFTVGLLIHKAVAKKIKNILAQ</sequence>
<gene>
    <name evidence="2" type="ORF">F0145_17170</name>
</gene>
<reference evidence="2 3" key="1">
    <citation type="submission" date="2019-09" db="EMBL/GenBank/DDBJ databases">
        <title>Genome sequence and assembly of Adhaeribacter sp.</title>
        <authorList>
            <person name="Chhetri G."/>
        </authorList>
    </citation>
    <scope>NUCLEOTIDE SEQUENCE [LARGE SCALE GENOMIC DNA]</scope>
    <source>
        <strain evidence="2 3">DK36</strain>
    </source>
</reference>
<evidence type="ECO:0000256" key="1">
    <source>
        <dbReference type="SAM" id="Phobius"/>
    </source>
</evidence>
<accession>A0A5M6D767</accession>
<dbReference type="AlphaFoldDB" id="A0A5M6D767"/>
<evidence type="ECO:0000313" key="2">
    <source>
        <dbReference type="EMBL" id="KAA5543371.1"/>
    </source>
</evidence>
<comment type="caution">
    <text evidence="2">The sequence shown here is derived from an EMBL/GenBank/DDBJ whole genome shotgun (WGS) entry which is preliminary data.</text>
</comment>
<name>A0A5M6D767_9BACT</name>
<dbReference type="RefSeq" id="WP_150090167.1">
    <property type="nucleotide sequence ID" value="NZ_VWSF01000014.1"/>
</dbReference>
<organism evidence="2 3">
    <name type="scientific">Adhaeribacter rhizoryzae</name>
    <dbReference type="NCBI Taxonomy" id="2607907"/>
    <lineage>
        <taxon>Bacteria</taxon>
        <taxon>Pseudomonadati</taxon>
        <taxon>Bacteroidota</taxon>
        <taxon>Cytophagia</taxon>
        <taxon>Cytophagales</taxon>
        <taxon>Hymenobacteraceae</taxon>
        <taxon>Adhaeribacter</taxon>
    </lineage>
</organism>
<feature type="transmembrane region" description="Helical" evidence="1">
    <location>
        <begin position="12"/>
        <end position="33"/>
    </location>
</feature>
<dbReference type="EMBL" id="VWSF01000014">
    <property type="protein sequence ID" value="KAA5543371.1"/>
    <property type="molecule type" value="Genomic_DNA"/>
</dbReference>